<dbReference type="Gene3D" id="2.40.420.20">
    <property type="match status" value="1"/>
</dbReference>
<dbReference type="RefSeq" id="WP_108602655.1">
    <property type="nucleotide sequence ID" value="NZ_CP026604.1"/>
</dbReference>
<keyword evidence="2 3" id="KW-0175">Coiled coil</keyword>
<keyword evidence="4" id="KW-0812">Transmembrane</keyword>
<dbReference type="PANTHER" id="PTHR32347">
    <property type="entry name" value="EFFLUX SYSTEM COMPONENT YKNX-RELATED"/>
    <property type="match status" value="1"/>
</dbReference>
<dbReference type="OrthoDB" id="5752864at2"/>
<feature type="coiled-coil region" evidence="3">
    <location>
        <begin position="182"/>
        <end position="241"/>
    </location>
</feature>
<gene>
    <name evidence="5" type="ORF">C2869_09190</name>
</gene>
<evidence type="ECO:0000256" key="4">
    <source>
        <dbReference type="SAM" id="Phobius"/>
    </source>
</evidence>
<evidence type="ECO:0000313" key="6">
    <source>
        <dbReference type="Proteomes" id="UP000244441"/>
    </source>
</evidence>
<reference evidence="5 6" key="1">
    <citation type="submission" date="2018-01" db="EMBL/GenBank/DDBJ databases">
        <title>Genome sequence of a Cantenovulum-like bacteria.</title>
        <authorList>
            <person name="Tan W.R."/>
            <person name="Lau N.-S."/>
            <person name="Go F."/>
            <person name="Amirul A.-A.A."/>
        </authorList>
    </citation>
    <scope>NUCLEOTIDE SEQUENCE [LARGE SCALE GENOMIC DNA]</scope>
    <source>
        <strain evidence="5 6">CCB-QB4</strain>
    </source>
</reference>
<dbReference type="Gene3D" id="1.10.287.470">
    <property type="entry name" value="Helix hairpin bin"/>
    <property type="match status" value="1"/>
</dbReference>
<protein>
    <submittedName>
        <fullName evidence="5">Efflux transporter periplasmic adaptor subunit</fullName>
    </submittedName>
</protein>
<dbReference type="SUPFAM" id="SSF111369">
    <property type="entry name" value="HlyD-like secretion proteins"/>
    <property type="match status" value="1"/>
</dbReference>
<evidence type="ECO:0000256" key="2">
    <source>
        <dbReference type="ARBA" id="ARBA00023054"/>
    </source>
</evidence>
<feature type="coiled-coil region" evidence="3">
    <location>
        <begin position="112"/>
        <end position="139"/>
    </location>
</feature>
<dbReference type="InterPro" id="IPR050465">
    <property type="entry name" value="UPF0194_transport"/>
</dbReference>
<keyword evidence="4" id="KW-1133">Transmembrane helix</keyword>
<keyword evidence="6" id="KW-1185">Reference proteome</keyword>
<feature type="transmembrane region" description="Helical" evidence="4">
    <location>
        <begin position="23"/>
        <end position="43"/>
    </location>
</feature>
<dbReference type="GO" id="GO:0030313">
    <property type="term" value="C:cell envelope"/>
    <property type="evidence" value="ECO:0007669"/>
    <property type="project" value="UniProtKB-SubCell"/>
</dbReference>
<dbReference type="KEGG" id="cate:C2869_09190"/>
<proteinExistence type="predicted"/>
<comment type="subcellular location">
    <subcellularLocation>
        <location evidence="1">Cell envelope</location>
    </subcellularLocation>
</comment>
<dbReference type="Gene3D" id="2.40.30.170">
    <property type="match status" value="1"/>
</dbReference>
<dbReference type="Gene3D" id="2.40.50.100">
    <property type="match status" value="1"/>
</dbReference>
<accession>A0A2S0VQV2</accession>
<evidence type="ECO:0000256" key="3">
    <source>
        <dbReference type="SAM" id="Coils"/>
    </source>
</evidence>
<dbReference type="AlphaFoldDB" id="A0A2S0VQV2"/>
<dbReference type="Proteomes" id="UP000244441">
    <property type="component" value="Chromosome"/>
</dbReference>
<evidence type="ECO:0000313" key="5">
    <source>
        <dbReference type="EMBL" id="AWB66593.1"/>
    </source>
</evidence>
<keyword evidence="4" id="KW-0472">Membrane</keyword>
<sequence length="420" mass="47313">MIRDTSQQDVINQAKAKPLWRRALPFVIAAIASLFVLKHLWAWNTTEFVMSRDDIQLATIERGTITREINSQGKIVAAHAPIIYSPESGQIKLLVRPGHKVEKDQPIAEVTSVELANELKKQQANLKSLQIDFQRHSLQMKRDLLALEQGKQQAKVEWQASEREMQRANDSIGDKLISQQNFERAQDALAKANLAYQHAKQDIEIQRESLSFENQTKAYQVEYQQIVVDELKQRIRELQIRSPVDGMLGNWLVEQSAQIQINQALMTVIDLTQFEAELAISESFADELALDMPVSLSAAGHQLNGRLSAISPEVKNGAVATRVALDNTAQLELRQNQRLTATITLEQKPNVLMVKRGQFVTTSGGKWSYRLEHDQAVRTDLVTGISNLTHIEIVSGVKEGEQIVISSLQPFNDFNTVLIR</sequence>
<organism evidence="5 6">
    <name type="scientific">Saccharobesus litoralis</name>
    <dbReference type="NCBI Taxonomy" id="2172099"/>
    <lineage>
        <taxon>Bacteria</taxon>
        <taxon>Pseudomonadati</taxon>
        <taxon>Pseudomonadota</taxon>
        <taxon>Gammaproteobacteria</taxon>
        <taxon>Alteromonadales</taxon>
        <taxon>Alteromonadaceae</taxon>
        <taxon>Saccharobesus</taxon>
    </lineage>
</organism>
<evidence type="ECO:0000256" key="1">
    <source>
        <dbReference type="ARBA" id="ARBA00004196"/>
    </source>
</evidence>
<dbReference type="PANTHER" id="PTHR32347:SF14">
    <property type="entry name" value="EFFLUX SYSTEM COMPONENT YKNX-RELATED"/>
    <property type="match status" value="1"/>
</dbReference>
<dbReference type="EMBL" id="CP026604">
    <property type="protein sequence ID" value="AWB66593.1"/>
    <property type="molecule type" value="Genomic_DNA"/>
</dbReference>
<name>A0A2S0VQV2_9ALTE</name>